<dbReference type="InterPro" id="IPR011991">
    <property type="entry name" value="ArsR-like_HTH"/>
</dbReference>
<dbReference type="Pfam" id="PF25213">
    <property type="entry name" value="HVO_A0261_N"/>
    <property type="match status" value="1"/>
</dbReference>
<organism evidence="3 4">
    <name type="scientific">Candidatus Methanoperedens nitratireducens</name>
    <dbReference type="NCBI Taxonomy" id="1392998"/>
    <lineage>
        <taxon>Archaea</taxon>
        <taxon>Methanobacteriati</taxon>
        <taxon>Methanobacteriota</taxon>
        <taxon>Stenosarchaea group</taxon>
        <taxon>Methanomicrobia</taxon>
        <taxon>Methanosarcinales</taxon>
        <taxon>ANME-2 cluster</taxon>
        <taxon>Candidatus Methanoperedentaceae</taxon>
        <taxon>Candidatus Methanoperedens</taxon>
    </lineage>
</organism>
<proteinExistence type="predicted"/>
<dbReference type="EMBL" id="FZMP01000001">
    <property type="protein sequence ID" value="SNQ58901.1"/>
    <property type="molecule type" value="Genomic_DNA"/>
</dbReference>
<name>A0A284VI16_9EURY</name>
<feature type="domain" description="HVO-A0261-like N-terminal" evidence="2">
    <location>
        <begin position="8"/>
        <end position="84"/>
    </location>
</feature>
<protein>
    <submittedName>
        <fullName evidence="3">Putative transcriptional regulator</fullName>
    </submittedName>
</protein>
<evidence type="ECO:0000259" key="2">
    <source>
        <dbReference type="Pfam" id="PF25213"/>
    </source>
</evidence>
<gene>
    <name evidence="3" type="ORF">MNV_10029</name>
</gene>
<evidence type="ECO:0000259" key="1">
    <source>
        <dbReference type="Pfam" id="PF08350"/>
    </source>
</evidence>
<reference evidence="4" key="1">
    <citation type="submission" date="2017-06" db="EMBL/GenBank/DDBJ databases">
        <authorList>
            <person name="Cremers G."/>
        </authorList>
    </citation>
    <scope>NUCLEOTIDE SEQUENCE [LARGE SCALE GENOMIC DNA]</scope>
</reference>
<keyword evidence="4" id="KW-1185">Reference proteome</keyword>
<dbReference type="RefSeq" id="WP_096203323.1">
    <property type="nucleotide sequence ID" value="NZ_FZMP01000001.1"/>
</dbReference>
<evidence type="ECO:0000313" key="4">
    <source>
        <dbReference type="Proteomes" id="UP000218615"/>
    </source>
</evidence>
<dbReference type="InterPro" id="IPR016490">
    <property type="entry name" value="Tscrpt_reg_HTH_AF0396-typ3"/>
</dbReference>
<dbReference type="AlphaFoldDB" id="A0A284VI16"/>
<dbReference type="CDD" id="cd00090">
    <property type="entry name" value="HTH_ARSR"/>
    <property type="match status" value="1"/>
</dbReference>
<dbReference type="SUPFAM" id="SSF46785">
    <property type="entry name" value="Winged helix' DNA-binding domain"/>
    <property type="match status" value="1"/>
</dbReference>
<dbReference type="InterPro" id="IPR013561">
    <property type="entry name" value="FilR1_middle_dom"/>
</dbReference>
<accession>A0A284VI16</accession>
<dbReference type="InterPro" id="IPR036390">
    <property type="entry name" value="WH_DNA-bd_sf"/>
</dbReference>
<dbReference type="Pfam" id="PF08350">
    <property type="entry name" value="FilR1_middle"/>
    <property type="match status" value="1"/>
</dbReference>
<dbReference type="Proteomes" id="UP000218615">
    <property type="component" value="Unassembled WGS sequence"/>
</dbReference>
<dbReference type="PIRSF" id="PIRSF006692">
    <property type="entry name" value="TF_HTH_AF0396_prd"/>
    <property type="match status" value="1"/>
</dbReference>
<sequence>MNKLVSTITFSKKRENLLLFLIDGPKTLEDIRISLNVTSSGMIPQIRKLEEQNLVWREGKMYSLTDTGTVIAEMFNSFVKTIDIIEKYTDFWESHDINAIPHHLLKRLYELGNCNLVESRPENIYEPHREFLENILSSNKLRGVSPIFHPIYPSFFTQLSEKGKDVSLVLTRDVFRKVEKEYGPELARILNLKNGRLYVCDEDIKLAFVTTDVFFSMSLFFKDGAFDTKKDMVSFDISAISWGEELFNYYKERSEEITSL</sequence>
<dbReference type="OrthoDB" id="11410at2157"/>
<evidence type="ECO:0000313" key="3">
    <source>
        <dbReference type="EMBL" id="SNQ58901.1"/>
    </source>
</evidence>
<feature type="domain" description="Methanogenesis regulatory protein FilR1 middle" evidence="1">
    <location>
        <begin position="124"/>
        <end position="253"/>
    </location>
</feature>
<dbReference type="InterPro" id="IPR036388">
    <property type="entry name" value="WH-like_DNA-bd_sf"/>
</dbReference>
<dbReference type="InterPro" id="IPR057527">
    <property type="entry name" value="HVO_A0261-like_N"/>
</dbReference>
<dbReference type="Gene3D" id="1.10.10.10">
    <property type="entry name" value="Winged helix-like DNA-binding domain superfamily/Winged helix DNA-binding domain"/>
    <property type="match status" value="1"/>
</dbReference>